<sequence>KTLRQMVPLTCASTDFTYRHHSLEVKAFISIFTTLLLSIDDTVQRMPEEILPDLETLPRKLGMGVIQTEKYQHPNMERFVKHFTLESPKHFGPYGCAAIVKSTLDTLMGYIIEGKYPEGITASVSSARFPRYLRIKTGNSEAFWAFLWPEYLFPEETHLKLLIPTAPDIVEVIDTVNDILSFYKESVVGSEENTYIMNCARMKGTTPVEEIRREYKRQLELINDIRKALTENEKARAVWDTFIHGYLRWHLNMDRYRLDEIGL</sequence>
<dbReference type="Proteomes" id="UP000054279">
    <property type="component" value="Unassembled WGS sequence"/>
</dbReference>
<keyword evidence="4" id="KW-1185">Reference proteome</keyword>
<dbReference type="AlphaFoldDB" id="A0A0C9UDJ2"/>
<dbReference type="GO" id="GO:0016838">
    <property type="term" value="F:carbon-oxygen lyase activity, acting on phosphates"/>
    <property type="evidence" value="ECO:0007669"/>
    <property type="project" value="InterPro"/>
</dbReference>
<name>A0A0C9UDJ2_SPHS4</name>
<dbReference type="HOGENOM" id="CLU_052212_0_0_1"/>
<evidence type="ECO:0000256" key="2">
    <source>
        <dbReference type="ARBA" id="ARBA00023239"/>
    </source>
</evidence>
<feature type="non-terminal residue" evidence="3">
    <location>
        <position position="263"/>
    </location>
</feature>
<dbReference type="EMBL" id="KN837222">
    <property type="protein sequence ID" value="KIJ32779.1"/>
    <property type="molecule type" value="Genomic_DNA"/>
</dbReference>
<accession>A0A0C9UDJ2</accession>
<proteinExistence type="inferred from homology"/>
<evidence type="ECO:0000313" key="4">
    <source>
        <dbReference type="Proteomes" id="UP000054279"/>
    </source>
</evidence>
<comment type="similarity">
    <text evidence="1">Belongs to the trichodiene synthase family.</text>
</comment>
<dbReference type="Pfam" id="PF06330">
    <property type="entry name" value="TRI5"/>
    <property type="match status" value="1"/>
</dbReference>
<dbReference type="Gene3D" id="1.10.600.10">
    <property type="entry name" value="Farnesyl Diphosphate Synthase"/>
    <property type="match status" value="1"/>
</dbReference>
<gene>
    <name evidence="3" type="ORF">M422DRAFT_116187</name>
</gene>
<organism evidence="3 4">
    <name type="scientific">Sphaerobolus stellatus (strain SS14)</name>
    <dbReference type="NCBI Taxonomy" id="990650"/>
    <lineage>
        <taxon>Eukaryota</taxon>
        <taxon>Fungi</taxon>
        <taxon>Dikarya</taxon>
        <taxon>Basidiomycota</taxon>
        <taxon>Agaricomycotina</taxon>
        <taxon>Agaricomycetes</taxon>
        <taxon>Phallomycetidae</taxon>
        <taxon>Geastrales</taxon>
        <taxon>Sphaerobolaceae</taxon>
        <taxon>Sphaerobolus</taxon>
    </lineage>
</organism>
<evidence type="ECO:0000256" key="1">
    <source>
        <dbReference type="ARBA" id="ARBA00007946"/>
    </source>
</evidence>
<dbReference type="InterPro" id="IPR008949">
    <property type="entry name" value="Isoprenoid_synthase_dom_sf"/>
</dbReference>
<dbReference type="SUPFAM" id="SSF48576">
    <property type="entry name" value="Terpenoid synthases"/>
    <property type="match status" value="1"/>
</dbReference>
<dbReference type="InterPro" id="IPR024652">
    <property type="entry name" value="Trichodiene_synth"/>
</dbReference>
<feature type="non-terminal residue" evidence="3">
    <location>
        <position position="1"/>
    </location>
</feature>
<protein>
    <recommendedName>
        <fullName evidence="5">Terpenoid synthase</fullName>
    </recommendedName>
</protein>
<keyword evidence="2" id="KW-0456">Lyase</keyword>
<reference evidence="3 4" key="1">
    <citation type="submission" date="2014-06" db="EMBL/GenBank/DDBJ databases">
        <title>Evolutionary Origins and Diversification of the Mycorrhizal Mutualists.</title>
        <authorList>
            <consortium name="DOE Joint Genome Institute"/>
            <consortium name="Mycorrhizal Genomics Consortium"/>
            <person name="Kohler A."/>
            <person name="Kuo A."/>
            <person name="Nagy L.G."/>
            <person name="Floudas D."/>
            <person name="Copeland A."/>
            <person name="Barry K.W."/>
            <person name="Cichocki N."/>
            <person name="Veneault-Fourrey C."/>
            <person name="LaButti K."/>
            <person name="Lindquist E.A."/>
            <person name="Lipzen A."/>
            <person name="Lundell T."/>
            <person name="Morin E."/>
            <person name="Murat C."/>
            <person name="Riley R."/>
            <person name="Ohm R."/>
            <person name="Sun H."/>
            <person name="Tunlid A."/>
            <person name="Henrissat B."/>
            <person name="Grigoriev I.V."/>
            <person name="Hibbett D.S."/>
            <person name="Martin F."/>
        </authorList>
    </citation>
    <scope>NUCLEOTIDE SEQUENCE [LARGE SCALE GENOMIC DNA]</scope>
    <source>
        <strain evidence="3 4">SS14</strain>
    </source>
</reference>
<evidence type="ECO:0000313" key="3">
    <source>
        <dbReference type="EMBL" id="KIJ32779.1"/>
    </source>
</evidence>
<evidence type="ECO:0008006" key="5">
    <source>
        <dbReference type="Google" id="ProtNLM"/>
    </source>
</evidence>
<dbReference type="OrthoDB" id="2998174at2759"/>